<dbReference type="EMBL" id="BAAFHN010000021">
    <property type="protein sequence ID" value="GAB0173051.1"/>
    <property type="molecule type" value="Genomic_DNA"/>
</dbReference>
<sequence length="93" mass="10555">MGYQEIKGLLSIFAILFIIFASNVRLKQFGNVLVTLILVIMIYELGDTHIYYSCLIIGVIIANTRFHFALSVMQKILKLSGLKKITYANLTKK</sequence>
<dbReference type="RefSeq" id="WP_369607383.1">
    <property type="nucleotide sequence ID" value="NZ_BAAFHN010000021.1"/>
</dbReference>
<accession>A0ABQ0D3Z1</accession>
<feature type="transmembrane region" description="Helical" evidence="1">
    <location>
        <begin position="50"/>
        <end position="70"/>
    </location>
</feature>
<dbReference type="Proteomes" id="UP001562457">
    <property type="component" value="Unassembled WGS sequence"/>
</dbReference>
<organism evidence="2 3">
    <name type="scientific">Helicobacter trogontum</name>
    <dbReference type="NCBI Taxonomy" id="50960"/>
    <lineage>
        <taxon>Bacteria</taxon>
        <taxon>Pseudomonadati</taxon>
        <taxon>Campylobacterota</taxon>
        <taxon>Epsilonproteobacteria</taxon>
        <taxon>Campylobacterales</taxon>
        <taxon>Helicobacteraceae</taxon>
        <taxon>Helicobacter</taxon>
    </lineage>
</organism>
<keyword evidence="1" id="KW-1133">Transmembrane helix</keyword>
<feature type="transmembrane region" description="Helical" evidence="1">
    <location>
        <begin position="6"/>
        <end position="22"/>
    </location>
</feature>
<proteinExistence type="predicted"/>
<comment type="caution">
    <text evidence="2">The sequence shown here is derived from an EMBL/GenBank/DDBJ whole genome shotgun (WGS) entry which is preliminary data.</text>
</comment>
<feature type="transmembrane region" description="Helical" evidence="1">
    <location>
        <begin position="29"/>
        <end position="44"/>
    </location>
</feature>
<evidence type="ECO:0000313" key="3">
    <source>
        <dbReference type="Proteomes" id="UP001562457"/>
    </source>
</evidence>
<keyword evidence="1" id="KW-0472">Membrane</keyword>
<evidence type="ECO:0000313" key="2">
    <source>
        <dbReference type="EMBL" id="GAB0173051.1"/>
    </source>
</evidence>
<evidence type="ECO:0000256" key="1">
    <source>
        <dbReference type="SAM" id="Phobius"/>
    </source>
</evidence>
<keyword evidence="1" id="KW-0812">Transmembrane</keyword>
<gene>
    <name evidence="2" type="ORF">NHP164001_10670</name>
</gene>
<keyword evidence="3" id="KW-1185">Reference proteome</keyword>
<reference evidence="2 3" key="1">
    <citation type="submission" date="2024-06" db="EMBL/GenBank/DDBJ databases">
        <title>Draft genome sequence of Helicobacter trogontum NHP16-4001.</title>
        <authorList>
            <person name="Rimbara E."/>
            <person name="Suzuki M."/>
        </authorList>
    </citation>
    <scope>NUCLEOTIDE SEQUENCE [LARGE SCALE GENOMIC DNA]</scope>
    <source>
        <strain evidence="2 3">NHP16-4001</strain>
    </source>
</reference>
<name>A0ABQ0D3Z1_9HELI</name>
<protein>
    <submittedName>
        <fullName evidence="2">Uncharacterized protein</fullName>
    </submittedName>
</protein>